<comment type="caution">
    <text evidence="2">The sequence shown here is derived from an EMBL/GenBank/DDBJ whole genome shotgun (WGS) entry which is preliminary data.</text>
</comment>
<sequence length="92" mass="9233">MGTSQDLTNARWRKSSYSGNTGGDCVECAPLGAAWRKSSHSGGTGGDCVEVAAQPCRIAVRDSKNPGGSIFAVAPAAFAAFVTAAAEGDLGI</sequence>
<reference evidence="3" key="1">
    <citation type="journal article" date="2019" name="Int. J. Syst. Evol. Microbiol.">
        <title>The Global Catalogue of Microorganisms (GCM) 10K type strain sequencing project: providing services to taxonomists for standard genome sequencing and annotation.</title>
        <authorList>
            <consortium name="The Broad Institute Genomics Platform"/>
            <consortium name="The Broad Institute Genome Sequencing Center for Infectious Disease"/>
            <person name="Wu L."/>
            <person name="Ma J."/>
        </authorList>
    </citation>
    <scope>NUCLEOTIDE SEQUENCE [LARGE SCALE GENOMIC DNA]</scope>
    <source>
        <strain evidence="3">CGMCC 4.1648</strain>
    </source>
</reference>
<dbReference type="Pfam" id="PF04149">
    <property type="entry name" value="DUF397"/>
    <property type="match status" value="2"/>
</dbReference>
<organism evidence="2 3">
    <name type="scientific">Streptomyces coeruleoprunus</name>
    <dbReference type="NCBI Taxonomy" id="285563"/>
    <lineage>
        <taxon>Bacteria</taxon>
        <taxon>Bacillati</taxon>
        <taxon>Actinomycetota</taxon>
        <taxon>Actinomycetes</taxon>
        <taxon>Kitasatosporales</taxon>
        <taxon>Streptomycetaceae</taxon>
        <taxon>Streptomyces</taxon>
    </lineage>
</organism>
<evidence type="ECO:0000259" key="1">
    <source>
        <dbReference type="Pfam" id="PF04149"/>
    </source>
</evidence>
<accession>A0ABV9X5Z2</accession>
<evidence type="ECO:0000313" key="2">
    <source>
        <dbReference type="EMBL" id="MFC5020899.1"/>
    </source>
</evidence>
<dbReference type="RefSeq" id="WP_345691923.1">
    <property type="nucleotide sequence ID" value="NZ_BAABIT010000001.1"/>
</dbReference>
<gene>
    <name evidence="2" type="ORF">ACFPM3_01880</name>
</gene>
<evidence type="ECO:0000313" key="3">
    <source>
        <dbReference type="Proteomes" id="UP001595829"/>
    </source>
</evidence>
<name>A0ABV9X5Z2_9ACTN</name>
<dbReference type="Proteomes" id="UP001595829">
    <property type="component" value="Unassembled WGS sequence"/>
</dbReference>
<protein>
    <submittedName>
        <fullName evidence="2">DUF397 domain-containing protein</fullName>
    </submittedName>
</protein>
<keyword evidence="3" id="KW-1185">Reference proteome</keyword>
<feature type="domain" description="DUF397" evidence="1">
    <location>
        <begin position="10"/>
        <end position="31"/>
    </location>
</feature>
<feature type="domain" description="DUF397" evidence="1">
    <location>
        <begin position="33"/>
        <end position="85"/>
    </location>
</feature>
<proteinExistence type="predicted"/>
<dbReference type="EMBL" id="JBHSJD010000001">
    <property type="protein sequence ID" value="MFC5020899.1"/>
    <property type="molecule type" value="Genomic_DNA"/>
</dbReference>
<dbReference type="InterPro" id="IPR007278">
    <property type="entry name" value="DUF397"/>
</dbReference>